<dbReference type="SUPFAM" id="SSF53474">
    <property type="entry name" value="alpha/beta-Hydrolases"/>
    <property type="match status" value="1"/>
</dbReference>
<dbReference type="Gene3D" id="3.40.50.1820">
    <property type="entry name" value="alpha/beta hydrolase"/>
    <property type="match status" value="1"/>
</dbReference>
<dbReference type="AlphaFoldDB" id="A0A561SK40"/>
<evidence type="ECO:0000259" key="2">
    <source>
        <dbReference type="Pfam" id="PF01738"/>
    </source>
</evidence>
<name>A0A561SK40_9PSEU</name>
<gene>
    <name evidence="3" type="ORF">FHX44_111140</name>
</gene>
<dbReference type="Proteomes" id="UP000321261">
    <property type="component" value="Unassembled WGS sequence"/>
</dbReference>
<proteinExistence type="predicted"/>
<organism evidence="3 4">
    <name type="scientific">Pseudonocardia hierapolitana</name>
    <dbReference type="NCBI Taxonomy" id="1128676"/>
    <lineage>
        <taxon>Bacteria</taxon>
        <taxon>Bacillati</taxon>
        <taxon>Actinomycetota</taxon>
        <taxon>Actinomycetes</taxon>
        <taxon>Pseudonocardiales</taxon>
        <taxon>Pseudonocardiaceae</taxon>
        <taxon>Pseudonocardia</taxon>
    </lineage>
</organism>
<protein>
    <recommendedName>
        <fullName evidence="2">Dienelactone hydrolase domain-containing protein</fullName>
    </recommendedName>
</protein>
<feature type="domain" description="Dienelactone hydrolase" evidence="2">
    <location>
        <begin position="42"/>
        <end position="159"/>
    </location>
</feature>
<dbReference type="GO" id="GO:0016787">
    <property type="term" value="F:hydrolase activity"/>
    <property type="evidence" value="ECO:0007669"/>
    <property type="project" value="InterPro"/>
</dbReference>
<keyword evidence="4" id="KW-1185">Reference proteome</keyword>
<evidence type="ECO:0000313" key="3">
    <source>
        <dbReference type="EMBL" id="TWF75256.1"/>
    </source>
</evidence>
<comment type="caution">
    <text evidence="3">The sequence shown here is derived from an EMBL/GenBank/DDBJ whole genome shotgun (WGS) entry which is preliminary data.</text>
</comment>
<dbReference type="InterPro" id="IPR051411">
    <property type="entry name" value="Polyketide_trans_af380"/>
</dbReference>
<dbReference type="Gene3D" id="1.10.10.800">
    <property type="match status" value="1"/>
</dbReference>
<reference evidence="3 4" key="1">
    <citation type="submission" date="2019-06" db="EMBL/GenBank/DDBJ databases">
        <title>Sequencing the genomes of 1000 actinobacteria strains.</title>
        <authorList>
            <person name="Klenk H.-P."/>
        </authorList>
    </citation>
    <scope>NUCLEOTIDE SEQUENCE [LARGE SCALE GENOMIC DNA]</scope>
    <source>
        <strain evidence="3 4">DSM 45671</strain>
    </source>
</reference>
<accession>A0A561SK40</accession>
<dbReference type="PANTHER" id="PTHR47751:SF1">
    <property type="entry name" value="SUPERFAMILY HYDROLASE, PUTATIVE (AFU_ORTHOLOGUE AFUA_2G16580)-RELATED"/>
    <property type="match status" value="1"/>
</dbReference>
<dbReference type="InterPro" id="IPR029058">
    <property type="entry name" value="AB_hydrolase_fold"/>
</dbReference>
<sequence>MSQPSTLRLVGQNWPPSPAPNTVRLEDVKTAVTFPSNNLMLAGILFLPDAPSPTPLPAVVVGHPSGGVKEQTASIYAERLAREGFAALVFDAAYQGESEGEPRGLEDPFQRAEDVKAAVSHLTARDDIDPDRIGALGICASGGYVPFAAQTDLRIKAVATVSSGDLGTVMRNGLGGNQAPETTRAMLELAGAARTAEARGEGVRMQEWITDAVDAETYEYYRTPRGYHPRAVQPWPVRTLDQLIQYDSYALIRLISPRPLLMIIGSEANTAYISREAIDRAAEPKELVVIDGATHVSLYDVDEHVSRAVAELGTFFTTHLAAR</sequence>
<dbReference type="Pfam" id="PF01738">
    <property type="entry name" value="DLH"/>
    <property type="match status" value="1"/>
</dbReference>
<dbReference type="EMBL" id="VIWU01000001">
    <property type="protein sequence ID" value="TWF75256.1"/>
    <property type="molecule type" value="Genomic_DNA"/>
</dbReference>
<evidence type="ECO:0000313" key="4">
    <source>
        <dbReference type="Proteomes" id="UP000321261"/>
    </source>
</evidence>
<evidence type="ECO:0000256" key="1">
    <source>
        <dbReference type="SAM" id="MobiDB-lite"/>
    </source>
</evidence>
<dbReference type="PANTHER" id="PTHR47751">
    <property type="entry name" value="SUPERFAMILY HYDROLASE, PUTATIVE (AFU_ORTHOLOGUE AFUA_2G16580)-RELATED"/>
    <property type="match status" value="1"/>
</dbReference>
<feature type="region of interest" description="Disordered" evidence="1">
    <location>
        <begin position="1"/>
        <end position="20"/>
    </location>
</feature>
<dbReference type="InterPro" id="IPR002925">
    <property type="entry name" value="Dienelactn_hydro"/>
</dbReference>